<keyword evidence="2" id="KW-1133">Transmembrane helix</keyword>
<gene>
    <name evidence="3" type="ORF">HMPREF1057_03588</name>
</gene>
<dbReference type="RefSeq" id="WP_007766303.1">
    <property type="nucleotide sequence ID" value="NZ_AKBZ01000002.1"/>
</dbReference>
<keyword evidence="2" id="KW-0812">Transmembrane</keyword>
<evidence type="ECO:0000256" key="2">
    <source>
        <dbReference type="SAM" id="Phobius"/>
    </source>
</evidence>
<feature type="region of interest" description="Disordered" evidence="1">
    <location>
        <begin position="70"/>
        <end position="94"/>
    </location>
</feature>
<organism evidence="3 4">
    <name type="scientific">Bacteroides finegoldii CL09T03C10</name>
    <dbReference type="NCBI Taxonomy" id="997888"/>
    <lineage>
        <taxon>Bacteria</taxon>
        <taxon>Pseudomonadati</taxon>
        <taxon>Bacteroidota</taxon>
        <taxon>Bacteroidia</taxon>
        <taxon>Bacteroidales</taxon>
        <taxon>Bacteroidaceae</taxon>
        <taxon>Bacteroides</taxon>
    </lineage>
</organism>
<dbReference type="HOGENOM" id="CLU_805748_0_0_10"/>
<evidence type="ECO:0000313" key="4">
    <source>
        <dbReference type="Proteomes" id="UP000007995"/>
    </source>
</evidence>
<feature type="compositionally biased region" description="Polar residues" evidence="1">
    <location>
        <begin position="70"/>
        <end position="86"/>
    </location>
</feature>
<dbReference type="EMBL" id="AGXW01000012">
    <property type="protein sequence ID" value="EKJ90047.1"/>
    <property type="molecule type" value="Genomic_DNA"/>
</dbReference>
<proteinExistence type="predicted"/>
<accession>K5BSJ0</accession>
<protein>
    <submittedName>
        <fullName evidence="3">Uncharacterized protein</fullName>
    </submittedName>
</protein>
<reference evidence="3 4" key="1">
    <citation type="submission" date="2012-02" db="EMBL/GenBank/DDBJ databases">
        <title>The Genome Sequence of Bacteroides finegoldii CL09T03C10.</title>
        <authorList>
            <consortium name="The Broad Institute Genome Sequencing Platform"/>
            <person name="Earl A."/>
            <person name="Ward D."/>
            <person name="Feldgarden M."/>
            <person name="Gevers D."/>
            <person name="Zitomersky N.L."/>
            <person name="Coyne M.J."/>
            <person name="Comstock L.E."/>
            <person name="Young S.K."/>
            <person name="Zeng Q."/>
            <person name="Gargeya S."/>
            <person name="Fitzgerald M."/>
            <person name="Haas B."/>
            <person name="Abouelleil A."/>
            <person name="Alvarado L."/>
            <person name="Arachchi H.M."/>
            <person name="Berlin A."/>
            <person name="Chapman S.B."/>
            <person name="Gearin G."/>
            <person name="Goldberg J."/>
            <person name="Griggs A."/>
            <person name="Gujja S."/>
            <person name="Hansen M."/>
            <person name="Heiman D."/>
            <person name="Howarth C."/>
            <person name="Larimer J."/>
            <person name="Lui A."/>
            <person name="MacDonald P.J.P."/>
            <person name="McCowen C."/>
            <person name="Montmayeur A."/>
            <person name="Murphy C."/>
            <person name="Neiman D."/>
            <person name="Pearson M."/>
            <person name="Priest M."/>
            <person name="Roberts A."/>
            <person name="Saif S."/>
            <person name="Shea T."/>
            <person name="Sisk P."/>
            <person name="Stolte C."/>
            <person name="Sykes S."/>
            <person name="Wortman J."/>
            <person name="Nusbaum C."/>
            <person name="Birren B."/>
        </authorList>
    </citation>
    <scope>NUCLEOTIDE SEQUENCE [LARGE SCALE GENOMIC DNA]</scope>
    <source>
        <strain evidence="3 4">CL09T03C10</strain>
    </source>
</reference>
<comment type="caution">
    <text evidence="3">The sequence shown here is derived from an EMBL/GenBank/DDBJ whole genome shotgun (WGS) entry which is preliminary data.</text>
</comment>
<sequence length="344" mass="39042">MEVAAAILGIILVALDIFTAIHAWKNIPVSKWIKVLSCIAILFLGWVAIIAYWLIYFLIIKKNNSTVQNGTTPTSHAPIDTTVNSFNPPEENNDEDEKIMRSLFNEAMNGPEGKRLSKSYEELMNIFIMKPNGECKGAGFSGMMDERDRAQRLAKTDSNSILPALGNHPEMYKAWWTVFYTDVFNRMQSSPNSQQIAMLKQIQCDVERGDKLLEISGALEYMQNRRIDDVTTLIENVTLTNKKGKAVNTFVTFESADSGKSLKIKTLDDTIKIKRQEKHGKIYYEIKGAYQYFYLGIGDDDLIRMAEILIAVPSILQFNLKDGVNKVWMEEYELPSLSKLITNN</sequence>
<dbReference type="Proteomes" id="UP000007995">
    <property type="component" value="Unassembled WGS sequence"/>
</dbReference>
<keyword evidence="2" id="KW-0472">Membrane</keyword>
<feature type="transmembrane region" description="Helical" evidence="2">
    <location>
        <begin position="33"/>
        <end position="59"/>
    </location>
</feature>
<dbReference type="AlphaFoldDB" id="K5BSJ0"/>
<evidence type="ECO:0000313" key="3">
    <source>
        <dbReference type="EMBL" id="EKJ90047.1"/>
    </source>
</evidence>
<evidence type="ECO:0000256" key="1">
    <source>
        <dbReference type="SAM" id="MobiDB-lite"/>
    </source>
</evidence>
<name>K5BSJ0_9BACE</name>